<evidence type="ECO:0000313" key="2">
    <source>
        <dbReference type="EMBL" id="KIW06111.1"/>
    </source>
</evidence>
<protein>
    <submittedName>
        <fullName evidence="2">Uncharacterized protein</fullName>
    </submittedName>
</protein>
<keyword evidence="1" id="KW-0812">Transmembrane</keyword>
<evidence type="ECO:0000313" key="3">
    <source>
        <dbReference type="Proteomes" id="UP000053259"/>
    </source>
</evidence>
<dbReference type="HOGENOM" id="CLU_190851_0_0_1"/>
<keyword evidence="1" id="KW-0472">Membrane</keyword>
<accession>A0A0D1XTN6</accession>
<evidence type="ECO:0000256" key="1">
    <source>
        <dbReference type="SAM" id="Phobius"/>
    </source>
</evidence>
<name>A0A0D1XTN6_9PEZI</name>
<reference evidence="2 3" key="1">
    <citation type="submission" date="2015-01" db="EMBL/GenBank/DDBJ databases">
        <title>The Genome Sequence of Ochroconis gallopava CBS43764.</title>
        <authorList>
            <consortium name="The Broad Institute Genomics Platform"/>
            <person name="Cuomo C."/>
            <person name="de Hoog S."/>
            <person name="Gorbushina A."/>
            <person name="Stielow B."/>
            <person name="Teixiera M."/>
            <person name="Abouelleil A."/>
            <person name="Chapman S.B."/>
            <person name="Priest M."/>
            <person name="Young S.K."/>
            <person name="Wortman J."/>
            <person name="Nusbaum C."/>
            <person name="Birren B."/>
        </authorList>
    </citation>
    <scope>NUCLEOTIDE SEQUENCE [LARGE SCALE GENOMIC DNA]</scope>
    <source>
        <strain evidence="2 3">CBS 43764</strain>
    </source>
</reference>
<keyword evidence="1" id="KW-1133">Transmembrane helix</keyword>
<organism evidence="2 3">
    <name type="scientific">Verruconis gallopava</name>
    <dbReference type="NCBI Taxonomy" id="253628"/>
    <lineage>
        <taxon>Eukaryota</taxon>
        <taxon>Fungi</taxon>
        <taxon>Dikarya</taxon>
        <taxon>Ascomycota</taxon>
        <taxon>Pezizomycotina</taxon>
        <taxon>Dothideomycetes</taxon>
        <taxon>Pleosporomycetidae</taxon>
        <taxon>Venturiales</taxon>
        <taxon>Sympoventuriaceae</taxon>
        <taxon>Verruconis</taxon>
    </lineage>
</organism>
<dbReference type="OrthoDB" id="2555959at2759"/>
<keyword evidence="3" id="KW-1185">Reference proteome</keyword>
<feature type="transmembrane region" description="Helical" evidence="1">
    <location>
        <begin position="17"/>
        <end position="34"/>
    </location>
</feature>
<dbReference type="Proteomes" id="UP000053259">
    <property type="component" value="Unassembled WGS sequence"/>
</dbReference>
<dbReference type="GeneID" id="27311251"/>
<gene>
    <name evidence="2" type="ORF">PV09_03278</name>
</gene>
<proteinExistence type="predicted"/>
<dbReference type="AlphaFoldDB" id="A0A0D1XTN6"/>
<dbReference type="RefSeq" id="XP_016215980.1">
    <property type="nucleotide sequence ID" value="XM_016356457.1"/>
</dbReference>
<dbReference type="VEuPathDB" id="FungiDB:PV09_03278"/>
<dbReference type="InParanoid" id="A0A0D1XTN6"/>
<dbReference type="EMBL" id="KN847536">
    <property type="protein sequence ID" value="KIW06111.1"/>
    <property type="molecule type" value="Genomic_DNA"/>
</dbReference>
<dbReference type="STRING" id="253628.A0A0D1XTN6"/>
<sequence length="74" mass="8073">MSSWLAKYQALTPKTKALIGFGVMGYAALGLYLSDSAEEKFGMKATEEDKEKLKALIPKVHTIEKGASPLAKDR</sequence>